<dbReference type="EMBL" id="JBEHCU010012039">
    <property type="protein sequence ID" value="KAL1375954.1"/>
    <property type="molecule type" value="Genomic_DNA"/>
</dbReference>
<evidence type="ECO:0000313" key="3">
    <source>
        <dbReference type="Proteomes" id="UP001562425"/>
    </source>
</evidence>
<name>A0ABD1CIZ9_CULPP</name>
<protein>
    <submittedName>
        <fullName evidence="2">Uncharacterized protein</fullName>
    </submittedName>
</protein>
<sequence>MRRQRSSTLNESSLLERTQHPETSTRDHTVASHSSRFPVLQQFLAALSEIHDQNLTNLSGGGGPLPVVDDPRYSSQLMQEIDRVIGLTSGNVAGWGEATLEDRLGKLEISVGVMVDHFRRLEQRQTGAKEQGVAKVTEKVEEAIEAKMLSKESLKSADVTEQTKSTFKVQIFRHVLISIPSTLLPGLKSYCRQVTGRPAGW</sequence>
<comment type="caution">
    <text evidence="2">The sequence shown here is derived from an EMBL/GenBank/DDBJ whole genome shotgun (WGS) entry which is preliminary data.</text>
</comment>
<reference evidence="2 3" key="1">
    <citation type="submission" date="2024-05" db="EMBL/GenBank/DDBJ databases">
        <title>Culex pipiens pipiens assembly and annotation.</title>
        <authorList>
            <person name="Alout H."/>
            <person name="Durand T."/>
        </authorList>
    </citation>
    <scope>NUCLEOTIDE SEQUENCE [LARGE SCALE GENOMIC DNA]</scope>
    <source>
        <strain evidence="2">HA-2024</strain>
        <tissue evidence="2">Whole body</tissue>
    </source>
</reference>
<feature type="region of interest" description="Disordered" evidence="1">
    <location>
        <begin position="1"/>
        <end position="33"/>
    </location>
</feature>
<proteinExistence type="predicted"/>
<organism evidence="2 3">
    <name type="scientific">Culex pipiens pipiens</name>
    <name type="common">Northern house mosquito</name>
    <dbReference type="NCBI Taxonomy" id="38569"/>
    <lineage>
        <taxon>Eukaryota</taxon>
        <taxon>Metazoa</taxon>
        <taxon>Ecdysozoa</taxon>
        <taxon>Arthropoda</taxon>
        <taxon>Hexapoda</taxon>
        <taxon>Insecta</taxon>
        <taxon>Pterygota</taxon>
        <taxon>Neoptera</taxon>
        <taxon>Endopterygota</taxon>
        <taxon>Diptera</taxon>
        <taxon>Nematocera</taxon>
        <taxon>Culicoidea</taxon>
        <taxon>Culicidae</taxon>
        <taxon>Culicinae</taxon>
        <taxon>Culicini</taxon>
        <taxon>Culex</taxon>
        <taxon>Culex</taxon>
    </lineage>
</organism>
<accession>A0ABD1CIZ9</accession>
<feature type="compositionally biased region" description="Polar residues" evidence="1">
    <location>
        <begin position="1"/>
        <end position="16"/>
    </location>
</feature>
<evidence type="ECO:0000313" key="2">
    <source>
        <dbReference type="EMBL" id="KAL1375954.1"/>
    </source>
</evidence>
<keyword evidence="3" id="KW-1185">Reference proteome</keyword>
<dbReference type="Proteomes" id="UP001562425">
    <property type="component" value="Unassembled WGS sequence"/>
</dbReference>
<gene>
    <name evidence="2" type="ORF">pipiens_017172</name>
</gene>
<feature type="compositionally biased region" description="Basic and acidic residues" evidence="1">
    <location>
        <begin position="17"/>
        <end position="30"/>
    </location>
</feature>
<evidence type="ECO:0000256" key="1">
    <source>
        <dbReference type="SAM" id="MobiDB-lite"/>
    </source>
</evidence>
<dbReference type="AlphaFoldDB" id="A0ABD1CIZ9"/>